<dbReference type="PANTHER" id="PTHR43428:SF1">
    <property type="entry name" value="ARSENATE REDUCTASE"/>
    <property type="match status" value="1"/>
</dbReference>
<dbReference type="HOGENOM" id="CLU_071415_3_2_7"/>
<name>I5B464_9BACT</name>
<protein>
    <submittedName>
        <fullName evidence="3">Protein-tyrosine-phosphatase</fullName>
    </submittedName>
</protein>
<dbReference type="STRING" id="879212.DespoDRAFT_02423"/>
<dbReference type="Pfam" id="PF01451">
    <property type="entry name" value="LMWPc"/>
    <property type="match status" value="1"/>
</dbReference>
<dbReference type="RefSeq" id="WP_004073749.1">
    <property type="nucleotide sequence ID" value="NZ_CM001488.1"/>
</dbReference>
<reference evidence="3 4" key="2">
    <citation type="submission" date="2012-02" db="EMBL/GenBank/DDBJ databases">
        <title>Improved High-Quality Draft sequence of Desulfobacter postgatei 2ac9.</title>
        <authorList>
            <consortium name="US DOE Joint Genome Institute"/>
            <person name="Lucas S."/>
            <person name="Han J."/>
            <person name="Lapidus A."/>
            <person name="Cheng J.-F."/>
            <person name="Goodwin L."/>
            <person name="Pitluck S."/>
            <person name="Peters L."/>
            <person name="Ovchinnikova G."/>
            <person name="Held B."/>
            <person name="Detter J.C."/>
            <person name="Han C."/>
            <person name="Tapia R."/>
            <person name="Land M."/>
            <person name="Hauser L."/>
            <person name="Kyrpides N."/>
            <person name="Ivanova N."/>
            <person name="Pagani I."/>
            <person name="Orellana R."/>
            <person name="Lovley D."/>
            <person name="Woyke T."/>
        </authorList>
    </citation>
    <scope>NUCLEOTIDE SEQUENCE [LARGE SCALE GENOMIC DNA]</scope>
    <source>
        <strain evidence="3 4">2ac9</strain>
    </source>
</reference>
<dbReference type="SUPFAM" id="SSF52788">
    <property type="entry name" value="Phosphotyrosine protein phosphatases I"/>
    <property type="match status" value="1"/>
</dbReference>
<dbReference type="GO" id="GO:0046685">
    <property type="term" value="P:response to arsenic-containing substance"/>
    <property type="evidence" value="ECO:0007669"/>
    <property type="project" value="UniProtKB-KW"/>
</dbReference>
<evidence type="ECO:0000313" key="3">
    <source>
        <dbReference type="EMBL" id="EIM64277.1"/>
    </source>
</evidence>
<keyword evidence="4" id="KW-1185">Reference proteome</keyword>
<dbReference type="CDD" id="cd16345">
    <property type="entry name" value="LMWP_ArsC"/>
    <property type="match status" value="1"/>
</dbReference>
<keyword evidence="1" id="KW-0059">Arsenical resistance</keyword>
<dbReference type="AlphaFoldDB" id="I5B464"/>
<evidence type="ECO:0000256" key="1">
    <source>
        <dbReference type="ARBA" id="ARBA00022849"/>
    </source>
</evidence>
<dbReference type="EMBL" id="CM001488">
    <property type="protein sequence ID" value="EIM64277.1"/>
    <property type="molecule type" value="Genomic_DNA"/>
</dbReference>
<dbReference type="PANTHER" id="PTHR43428">
    <property type="entry name" value="ARSENATE REDUCTASE"/>
    <property type="match status" value="1"/>
</dbReference>
<proteinExistence type="predicted"/>
<dbReference type="eggNOG" id="COG0394">
    <property type="taxonomic scope" value="Bacteria"/>
</dbReference>
<dbReference type="SMART" id="SM00226">
    <property type="entry name" value="LMWPc"/>
    <property type="match status" value="1"/>
</dbReference>
<dbReference type="Proteomes" id="UP000005778">
    <property type="component" value="Chromosome"/>
</dbReference>
<gene>
    <name evidence="3" type="ORF">DespoDRAFT_02423</name>
</gene>
<sequence>MDIKMKKSVLFVCSHNSARSQMAEAYLKKAGSKKFEVFSAGLEPGNLNAVVVEAMKQDGIDISGNRTKSVNEFLDAGVEFDYVITVCDESSAEQCPVFPGKGERMHWGFEDPSALEGTFDEKIIRVKQIRDQIRSRIDSWLEE</sequence>
<feature type="domain" description="Phosphotyrosine protein phosphatase I" evidence="2">
    <location>
        <begin position="7"/>
        <end position="143"/>
    </location>
</feature>
<dbReference type="Gene3D" id="3.40.50.2300">
    <property type="match status" value="1"/>
</dbReference>
<organism evidence="3 4">
    <name type="scientific">Desulfobacter postgatei 2ac9</name>
    <dbReference type="NCBI Taxonomy" id="879212"/>
    <lineage>
        <taxon>Bacteria</taxon>
        <taxon>Pseudomonadati</taxon>
        <taxon>Thermodesulfobacteriota</taxon>
        <taxon>Desulfobacteria</taxon>
        <taxon>Desulfobacterales</taxon>
        <taxon>Desulfobacteraceae</taxon>
        <taxon>Desulfobacter</taxon>
    </lineage>
</organism>
<dbReference type="InterPro" id="IPR023485">
    <property type="entry name" value="Ptyr_pPase"/>
</dbReference>
<dbReference type="InterPro" id="IPR036196">
    <property type="entry name" value="Ptyr_pPase_sf"/>
</dbReference>
<evidence type="ECO:0000313" key="4">
    <source>
        <dbReference type="Proteomes" id="UP000005778"/>
    </source>
</evidence>
<evidence type="ECO:0000259" key="2">
    <source>
        <dbReference type="SMART" id="SM00226"/>
    </source>
</evidence>
<reference evidence="3 4" key="1">
    <citation type="submission" date="2011-09" db="EMBL/GenBank/DDBJ databases">
        <authorList>
            <consortium name="US DOE Joint Genome Institute (JGI-PGF)"/>
            <person name="Lucas S."/>
            <person name="Han J."/>
            <person name="Lapidus A."/>
            <person name="Cheng J.-F."/>
            <person name="Goodwin L."/>
            <person name="Pitluck S."/>
            <person name="Peters L."/>
            <person name="Land M.L."/>
            <person name="Hauser L."/>
            <person name="Orellana R."/>
            <person name="Lovley D."/>
            <person name="Woyke T.J."/>
        </authorList>
    </citation>
    <scope>NUCLEOTIDE SEQUENCE [LARGE SCALE GENOMIC DNA]</scope>
    <source>
        <strain evidence="3 4">2ac9</strain>
    </source>
</reference>
<accession>I5B464</accession>